<evidence type="ECO:0000256" key="11">
    <source>
        <dbReference type="RuleBase" id="RU000679"/>
    </source>
</evidence>
<comment type="subcellular location">
    <subcellularLocation>
        <location evidence="1">Membrane</location>
        <topology evidence="1">Multi-pass membrane protein</topology>
    </subcellularLocation>
</comment>
<proteinExistence type="inferred from homology"/>
<dbReference type="OrthoDB" id="6021021at2759"/>
<dbReference type="Pfam" id="PF00858">
    <property type="entry name" value="ASC"/>
    <property type="match status" value="1"/>
</dbReference>
<keyword evidence="2 11" id="KW-0813">Transport</keyword>
<keyword evidence="8 12" id="KW-0472">Membrane</keyword>
<keyword evidence="10 11" id="KW-0407">Ion channel</keyword>
<evidence type="ECO:0000256" key="10">
    <source>
        <dbReference type="ARBA" id="ARBA00023303"/>
    </source>
</evidence>
<evidence type="ECO:0000313" key="13">
    <source>
        <dbReference type="EMBL" id="VDK47741.1"/>
    </source>
</evidence>
<comment type="similarity">
    <text evidence="11">Belongs to the amiloride-sensitive sodium channel (TC 1.A.6) family.</text>
</comment>
<dbReference type="Proteomes" id="UP000281553">
    <property type="component" value="Unassembled WGS sequence"/>
</dbReference>
<keyword evidence="14" id="KW-1185">Reference proteome</keyword>
<evidence type="ECO:0000256" key="8">
    <source>
        <dbReference type="ARBA" id="ARBA00023136"/>
    </source>
</evidence>
<gene>
    <name evidence="13" type="ORF">DILT_LOCUS1617</name>
</gene>
<evidence type="ECO:0000256" key="1">
    <source>
        <dbReference type="ARBA" id="ARBA00004141"/>
    </source>
</evidence>
<keyword evidence="3 11" id="KW-0894">Sodium channel</keyword>
<evidence type="ECO:0000313" key="14">
    <source>
        <dbReference type="Proteomes" id="UP000281553"/>
    </source>
</evidence>
<evidence type="ECO:0000256" key="6">
    <source>
        <dbReference type="ARBA" id="ARBA00023053"/>
    </source>
</evidence>
<feature type="transmembrane region" description="Helical" evidence="12">
    <location>
        <begin position="114"/>
        <end position="132"/>
    </location>
</feature>
<feature type="transmembrane region" description="Helical" evidence="12">
    <location>
        <begin position="89"/>
        <end position="108"/>
    </location>
</feature>
<dbReference type="EMBL" id="UYRU01012168">
    <property type="protein sequence ID" value="VDK47741.1"/>
    <property type="molecule type" value="Genomic_DNA"/>
</dbReference>
<evidence type="ECO:0000256" key="3">
    <source>
        <dbReference type="ARBA" id="ARBA00022461"/>
    </source>
</evidence>
<evidence type="ECO:0000256" key="9">
    <source>
        <dbReference type="ARBA" id="ARBA00023201"/>
    </source>
</evidence>
<dbReference type="GO" id="GO:0016020">
    <property type="term" value="C:membrane"/>
    <property type="evidence" value="ECO:0007669"/>
    <property type="project" value="UniProtKB-SubCell"/>
</dbReference>
<keyword evidence="4 11" id="KW-0812">Transmembrane</keyword>
<keyword evidence="6" id="KW-0915">Sodium</keyword>
<reference evidence="13 14" key="1">
    <citation type="submission" date="2018-11" db="EMBL/GenBank/DDBJ databases">
        <authorList>
            <consortium name="Pathogen Informatics"/>
        </authorList>
    </citation>
    <scope>NUCLEOTIDE SEQUENCE [LARGE SCALE GENOMIC DNA]</scope>
</reference>
<keyword evidence="7 11" id="KW-0406">Ion transport</keyword>
<sequence>MTSLPRSWNLPMFMRPTIQMQLLWLCPQSCTEVVTDVERREKTRLLETISRKLTNISSDLAPDDIAVITISASETRTAIMSEGEQMTPFNLLASIGGIFGLFLGLSGVTTFEVIEAWAIILPHLIPLCRYSLYLVKSFWRGEEIAVN</sequence>
<accession>A0A3P6RWH6</accession>
<protein>
    <submittedName>
        <fullName evidence="13">Uncharacterized protein</fullName>
    </submittedName>
</protein>
<organism evidence="13 14">
    <name type="scientific">Dibothriocephalus latus</name>
    <name type="common">Fish tapeworm</name>
    <name type="synonym">Diphyllobothrium latum</name>
    <dbReference type="NCBI Taxonomy" id="60516"/>
    <lineage>
        <taxon>Eukaryota</taxon>
        <taxon>Metazoa</taxon>
        <taxon>Spiralia</taxon>
        <taxon>Lophotrochozoa</taxon>
        <taxon>Platyhelminthes</taxon>
        <taxon>Cestoda</taxon>
        <taxon>Eucestoda</taxon>
        <taxon>Diphyllobothriidea</taxon>
        <taxon>Diphyllobothriidae</taxon>
        <taxon>Dibothriocephalus</taxon>
    </lineage>
</organism>
<keyword evidence="9 11" id="KW-0739">Sodium transport</keyword>
<keyword evidence="5 12" id="KW-1133">Transmembrane helix</keyword>
<name>A0A3P6RWH6_DIBLA</name>
<evidence type="ECO:0000256" key="5">
    <source>
        <dbReference type="ARBA" id="ARBA00022989"/>
    </source>
</evidence>
<dbReference type="AlphaFoldDB" id="A0A3P6RWH6"/>
<evidence type="ECO:0000256" key="4">
    <source>
        <dbReference type="ARBA" id="ARBA00022692"/>
    </source>
</evidence>
<evidence type="ECO:0000256" key="7">
    <source>
        <dbReference type="ARBA" id="ARBA00023065"/>
    </source>
</evidence>
<dbReference type="Gene3D" id="1.10.287.770">
    <property type="entry name" value="YojJ-like"/>
    <property type="match status" value="1"/>
</dbReference>
<evidence type="ECO:0000256" key="12">
    <source>
        <dbReference type="SAM" id="Phobius"/>
    </source>
</evidence>
<dbReference type="GO" id="GO:0005272">
    <property type="term" value="F:sodium channel activity"/>
    <property type="evidence" value="ECO:0007669"/>
    <property type="project" value="UniProtKB-KW"/>
</dbReference>
<evidence type="ECO:0000256" key="2">
    <source>
        <dbReference type="ARBA" id="ARBA00022448"/>
    </source>
</evidence>
<dbReference type="InterPro" id="IPR001873">
    <property type="entry name" value="ENaC"/>
</dbReference>